<evidence type="ECO:0000313" key="8">
    <source>
        <dbReference type="Proteomes" id="UP000095287"/>
    </source>
</evidence>
<dbReference type="PANTHER" id="PTHR11923:SF103">
    <property type="entry name" value="SCAVENGER RECEPTOR (CD36 FAMILY) RELATED"/>
    <property type="match status" value="1"/>
</dbReference>
<evidence type="ECO:0000256" key="7">
    <source>
        <dbReference type="SAM" id="Phobius"/>
    </source>
</evidence>
<evidence type="ECO:0000256" key="1">
    <source>
        <dbReference type="ARBA" id="ARBA00004370"/>
    </source>
</evidence>
<dbReference type="PANTHER" id="PTHR11923">
    <property type="entry name" value="SCAVENGER RECEPTOR CLASS B TYPE-1 SR-B1"/>
    <property type="match status" value="1"/>
</dbReference>
<accession>A0A1I7ZN26</accession>
<dbReference type="WBParaSite" id="L893_g28107.t1">
    <property type="protein sequence ID" value="L893_g28107.t1"/>
    <property type="gene ID" value="L893_g28107"/>
</dbReference>
<keyword evidence="5 7" id="KW-0472">Membrane</keyword>
<evidence type="ECO:0000256" key="2">
    <source>
        <dbReference type="ARBA" id="ARBA00010532"/>
    </source>
</evidence>
<evidence type="ECO:0000256" key="3">
    <source>
        <dbReference type="ARBA" id="ARBA00022692"/>
    </source>
</evidence>
<dbReference type="Proteomes" id="UP000095287">
    <property type="component" value="Unplaced"/>
</dbReference>
<feature type="transmembrane region" description="Helical" evidence="7">
    <location>
        <begin position="20"/>
        <end position="45"/>
    </location>
</feature>
<keyword evidence="4 7" id="KW-1133">Transmembrane helix</keyword>
<name>A0A1I7ZN26_9BILA</name>
<evidence type="ECO:0000256" key="6">
    <source>
        <dbReference type="ARBA" id="ARBA00023180"/>
    </source>
</evidence>
<dbReference type="GO" id="GO:0005737">
    <property type="term" value="C:cytoplasm"/>
    <property type="evidence" value="ECO:0007669"/>
    <property type="project" value="TreeGrafter"/>
</dbReference>
<proteinExistence type="inferred from homology"/>
<evidence type="ECO:0000256" key="4">
    <source>
        <dbReference type="ARBA" id="ARBA00022989"/>
    </source>
</evidence>
<keyword evidence="8" id="KW-1185">Reference proteome</keyword>
<comment type="similarity">
    <text evidence="2">Belongs to the CD36 family.</text>
</comment>
<dbReference type="AlphaFoldDB" id="A0A1I7ZN26"/>
<keyword evidence="6" id="KW-0325">Glycoprotein</keyword>
<comment type="subcellular location">
    <subcellularLocation>
        <location evidence="1">Membrane</location>
    </subcellularLocation>
</comment>
<reference evidence="9" key="1">
    <citation type="submission" date="2016-11" db="UniProtKB">
        <authorList>
            <consortium name="WormBaseParasite"/>
        </authorList>
    </citation>
    <scope>IDENTIFICATION</scope>
</reference>
<sequence>MGISAAAEGSKKPRRVHRAFHVTSLCCIVISAILFVACVAFLVALPQLIEKNVRQLANLAEDSAFLEKWLDPDYEIKSHIWTYSVRNPDEIMNGSIPEVKATGPYVFDQKHHRKILERKNGTIKYQAFKTYYFNESDSCDICFLGNHVWVPNLVYQKFVEAASKPIMKAAATALVSQTPFLEVDVSELLFDGYVDPFLDQVCDIPFMGFVCETILDLPERIGFFFKQNGTSEGTYLIDNGVSDSAQNFGKILTFNGEKTVSSATWSSPLATVINGTDGSVFHPYIEKDERLEVFVASLCRSIYLVFQKEVEYEGILAYRFVMPPEVLNSSLPENRAFCNNNDKNYFSDDKEDCLPPGLLDISRCQKGLFMEMGYGTRNSVIYGSPFVFLR</sequence>
<dbReference type="GO" id="GO:0016020">
    <property type="term" value="C:membrane"/>
    <property type="evidence" value="ECO:0007669"/>
    <property type="project" value="UniProtKB-SubCell"/>
</dbReference>
<dbReference type="InterPro" id="IPR002159">
    <property type="entry name" value="CD36_fam"/>
</dbReference>
<dbReference type="GO" id="GO:0005044">
    <property type="term" value="F:scavenger receptor activity"/>
    <property type="evidence" value="ECO:0007669"/>
    <property type="project" value="TreeGrafter"/>
</dbReference>
<evidence type="ECO:0000313" key="9">
    <source>
        <dbReference type="WBParaSite" id="L893_g28107.t1"/>
    </source>
</evidence>
<keyword evidence="3 7" id="KW-0812">Transmembrane</keyword>
<protein>
    <submittedName>
        <fullName evidence="9">Peptidase A1 domain-containing protein</fullName>
    </submittedName>
</protein>
<dbReference type="PRINTS" id="PR01609">
    <property type="entry name" value="CD36FAMILY"/>
</dbReference>
<organism evidence="8 9">
    <name type="scientific">Steinernema glaseri</name>
    <dbReference type="NCBI Taxonomy" id="37863"/>
    <lineage>
        <taxon>Eukaryota</taxon>
        <taxon>Metazoa</taxon>
        <taxon>Ecdysozoa</taxon>
        <taxon>Nematoda</taxon>
        <taxon>Chromadorea</taxon>
        <taxon>Rhabditida</taxon>
        <taxon>Tylenchina</taxon>
        <taxon>Panagrolaimomorpha</taxon>
        <taxon>Strongyloidoidea</taxon>
        <taxon>Steinernematidae</taxon>
        <taxon>Steinernema</taxon>
    </lineage>
</organism>
<evidence type="ECO:0000256" key="5">
    <source>
        <dbReference type="ARBA" id="ARBA00023136"/>
    </source>
</evidence>
<dbReference type="Pfam" id="PF01130">
    <property type="entry name" value="CD36"/>
    <property type="match status" value="1"/>
</dbReference>